<dbReference type="AlphaFoldDB" id="A0A8H4V5R3"/>
<organism evidence="2 3">
    <name type="scientific">Ophiocordyceps sinensis</name>
    <dbReference type="NCBI Taxonomy" id="72228"/>
    <lineage>
        <taxon>Eukaryota</taxon>
        <taxon>Fungi</taxon>
        <taxon>Dikarya</taxon>
        <taxon>Ascomycota</taxon>
        <taxon>Pezizomycotina</taxon>
        <taxon>Sordariomycetes</taxon>
        <taxon>Hypocreomycetidae</taxon>
        <taxon>Hypocreales</taxon>
        <taxon>Ophiocordycipitaceae</taxon>
        <taxon>Ophiocordyceps</taxon>
    </lineage>
</organism>
<dbReference type="OrthoDB" id="269872at2759"/>
<dbReference type="Gene3D" id="1.10.10.10">
    <property type="entry name" value="Winged helix-like DNA-binding domain superfamily/Winged helix DNA-binding domain"/>
    <property type="match status" value="1"/>
</dbReference>
<accession>A0A8H4V5R3</accession>
<dbReference type="Pfam" id="PF13649">
    <property type="entry name" value="Methyltransf_25"/>
    <property type="match status" value="1"/>
</dbReference>
<dbReference type="CDD" id="cd02440">
    <property type="entry name" value="AdoMet_MTases"/>
    <property type="match status" value="1"/>
</dbReference>
<evidence type="ECO:0000313" key="2">
    <source>
        <dbReference type="EMBL" id="KAF4508967.1"/>
    </source>
</evidence>
<dbReference type="SUPFAM" id="SSF53335">
    <property type="entry name" value="S-adenosyl-L-methionine-dependent methyltransferases"/>
    <property type="match status" value="1"/>
</dbReference>
<protein>
    <recommendedName>
        <fullName evidence="1">Methyltransferase domain-containing protein</fullName>
    </recommendedName>
</protein>
<keyword evidence="3" id="KW-1185">Reference proteome</keyword>
<gene>
    <name evidence="2" type="ORF">G6O67_005283</name>
</gene>
<dbReference type="Gene3D" id="3.40.50.150">
    <property type="entry name" value="Vaccinia Virus protein VP39"/>
    <property type="match status" value="1"/>
</dbReference>
<evidence type="ECO:0000259" key="1">
    <source>
        <dbReference type="Pfam" id="PF13649"/>
    </source>
</evidence>
<dbReference type="EMBL" id="JAAVMX010000005">
    <property type="protein sequence ID" value="KAF4508967.1"/>
    <property type="molecule type" value="Genomic_DNA"/>
</dbReference>
<name>A0A8H4V5R3_9HYPO</name>
<dbReference type="Proteomes" id="UP000557566">
    <property type="component" value="Unassembled WGS sequence"/>
</dbReference>
<feature type="domain" description="Methyltransferase" evidence="1">
    <location>
        <begin position="161"/>
        <end position="257"/>
    </location>
</feature>
<dbReference type="InterPro" id="IPR041698">
    <property type="entry name" value="Methyltransf_25"/>
</dbReference>
<proteinExistence type="predicted"/>
<reference evidence="2 3" key="1">
    <citation type="journal article" date="2020" name="Genome Biol. Evol.">
        <title>A new high-quality draft genome assembly of the Chinese cordyceps Ophiocordyceps sinensis.</title>
        <authorList>
            <person name="Shu R."/>
            <person name="Zhang J."/>
            <person name="Meng Q."/>
            <person name="Zhang H."/>
            <person name="Zhou G."/>
            <person name="Li M."/>
            <person name="Wu P."/>
            <person name="Zhao Y."/>
            <person name="Chen C."/>
            <person name="Qin Q."/>
        </authorList>
    </citation>
    <scope>NUCLEOTIDE SEQUENCE [LARGE SCALE GENOMIC DNA]</scope>
    <source>
        <strain evidence="2 3">IOZ07</strain>
    </source>
</reference>
<dbReference type="InterPro" id="IPR029063">
    <property type="entry name" value="SAM-dependent_MTases_sf"/>
</dbReference>
<comment type="caution">
    <text evidence="2">The sequence shown here is derived from an EMBL/GenBank/DDBJ whole genome shotgun (WGS) entry which is preliminary data.</text>
</comment>
<sequence length="343" mass="37634">MDSSTDTASQEQAVARIFNSSIAAAAIGAAWEVGLLDQLREQKKLDVQGFATQHDLDSRSTSGLVMALAVVDVVRREPGTNTIIVPGGLLDEALRTASLFHWLALGSGGLFSRMHCILRKDRTYQRDSAAVAFASRGANMTFFDPIFFAAMDRHQSEFHSVVDLGSGSGERLMKTLERYPGTTGLGVDIAAPAIEVAEAESAKRGLGHRLSFTIGDVCDLTYREEFANVDLVTCFLMGHDFWPRDNCVATLQQISRAFPRARRFFLGDTTRILLDDPTGRHAVTEHNVPIFTLGFEFGHALMGASLPTIDDWEGVFAEGGWRCVDRHLVQPPSLSVIFELERA</sequence>
<evidence type="ECO:0000313" key="3">
    <source>
        <dbReference type="Proteomes" id="UP000557566"/>
    </source>
</evidence>
<dbReference type="InterPro" id="IPR036388">
    <property type="entry name" value="WH-like_DNA-bd_sf"/>
</dbReference>